<dbReference type="AlphaFoldDB" id="A0A9X1T324"/>
<accession>A0A9X1T324</accession>
<keyword evidence="2" id="KW-1185">Reference proteome</keyword>
<protein>
    <submittedName>
        <fullName evidence="1">Uncharacterized protein</fullName>
    </submittedName>
</protein>
<dbReference type="Proteomes" id="UP001139089">
    <property type="component" value="Unassembled WGS sequence"/>
</dbReference>
<evidence type="ECO:0000313" key="1">
    <source>
        <dbReference type="EMBL" id="MCD7111609.1"/>
    </source>
</evidence>
<reference evidence="1" key="1">
    <citation type="submission" date="2021-12" db="EMBL/GenBank/DDBJ databases">
        <authorList>
            <person name="Li Y."/>
        </authorList>
    </citation>
    <scope>NUCLEOTIDE SEQUENCE</scope>
    <source>
        <strain evidence="1">DKSPLA3</strain>
    </source>
</reference>
<name>A0A9X1T324_9HYPH</name>
<sequence length="82" mass="8614">MALSLGAAFSKPAVAALGDPASYARDDVVVAAFYNTTPAGGSASEETADICVPPEEQYIPSFVRDPRGRIVGVNYTIIEYVC</sequence>
<gene>
    <name evidence="1" type="ORF">LRX75_21480</name>
</gene>
<dbReference type="RefSeq" id="WP_231816677.1">
    <property type="nucleotide sequence ID" value="NZ_JAJOZR010000018.1"/>
</dbReference>
<dbReference type="EMBL" id="JAJOZR010000018">
    <property type="protein sequence ID" value="MCD7111609.1"/>
    <property type="molecule type" value="Genomic_DNA"/>
</dbReference>
<evidence type="ECO:0000313" key="2">
    <source>
        <dbReference type="Proteomes" id="UP001139089"/>
    </source>
</evidence>
<proteinExistence type="predicted"/>
<organism evidence="1 2">
    <name type="scientific">Rhizobium quercicola</name>
    <dbReference type="NCBI Taxonomy" id="2901226"/>
    <lineage>
        <taxon>Bacteria</taxon>
        <taxon>Pseudomonadati</taxon>
        <taxon>Pseudomonadota</taxon>
        <taxon>Alphaproteobacteria</taxon>
        <taxon>Hyphomicrobiales</taxon>
        <taxon>Rhizobiaceae</taxon>
        <taxon>Rhizobium/Agrobacterium group</taxon>
        <taxon>Rhizobium</taxon>
    </lineage>
</organism>
<comment type="caution">
    <text evidence="1">The sequence shown here is derived from an EMBL/GenBank/DDBJ whole genome shotgun (WGS) entry which is preliminary data.</text>
</comment>